<proteinExistence type="inferred from homology"/>
<dbReference type="GO" id="GO:0005385">
    <property type="term" value="F:zinc ion transmembrane transporter activity"/>
    <property type="evidence" value="ECO:0007669"/>
    <property type="project" value="InterPro"/>
</dbReference>
<dbReference type="Pfam" id="PF02535">
    <property type="entry name" value="Zip"/>
    <property type="match status" value="2"/>
</dbReference>
<evidence type="ECO:0000256" key="5">
    <source>
        <dbReference type="ARBA" id="ARBA00022989"/>
    </source>
</evidence>
<dbReference type="GO" id="GO:0005886">
    <property type="term" value="C:plasma membrane"/>
    <property type="evidence" value="ECO:0007669"/>
    <property type="project" value="TreeGrafter"/>
</dbReference>
<evidence type="ECO:0000256" key="6">
    <source>
        <dbReference type="ARBA" id="ARBA00023065"/>
    </source>
</evidence>
<comment type="caution">
    <text evidence="10">The sequence shown here is derived from an EMBL/GenBank/DDBJ whole genome shotgun (WGS) entry which is preliminary data.</text>
</comment>
<feature type="transmembrane region" description="Helical" evidence="8">
    <location>
        <begin position="401"/>
        <end position="421"/>
    </location>
</feature>
<keyword evidence="3 8" id="KW-0813">Transport</keyword>
<feature type="transmembrane region" description="Helical" evidence="8">
    <location>
        <begin position="433"/>
        <end position="452"/>
    </location>
</feature>
<feature type="transmembrane region" description="Helical" evidence="8">
    <location>
        <begin position="360"/>
        <end position="381"/>
    </location>
</feature>
<dbReference type="Proteomes" id="UP000237347">
    <property type="component" value="Unassembled WGS sequence"/>
</dbReference>
<evidence type="ECO:0000256" key="4">
    <source>
        <dbReference type="ARBA" id="ARBA00022692"/>
    </source>
</evidence>
<keyword evidence="4 8" id="KW-0812">Transmembrane</keyword>
<keyword evidence="7 8" id="KW-0472">Membrane</keyword>
<dbReference type="PANTHER" id="PTHR11040:SF202">
    <property type="entry name" value="METAL TRANSPORT PROTEIN"/>
    <property type="match status" value="1"/>
</dbReference>
<evidence type="ECO:0000313" key="10">
    <source>
        <dbReference type="EMBL" id="KAK7850495.1"/>
    </source>
</evidence>
<dbReference type="InterPro" id="IPR003689">
    <property type="entry name" value="ZIP"/>
</dbReference>
<feature type="signal peptide" evidence="9">
    <location>
        <begin position="1"/>
        <end position="29"/>
    </location>
</feature>
<sequence length="453" mass="49252">MFNFQPCFFNILKILFLLIVFVLPTIVSGDCTCDAEATKNNKNDALKYKVVSIAVILFAGAVGVSIPLLGKKIRTLRPENDIFFMIKAFAAGVILATGFIHILPDAFASLTSPCLNENPWGKFPFTSFVAMVSAIGTLMVDSFATGFYKRQSKQVNRVDEEHEGHVHVHTHAAHGHAHGSATHHEELNLAELIRFRVISQVLELGIVAHSVIIGISLGSSQSPQTIKPLLAALSFHQFFEGTLMVDSFATGFYKRQSKQVNRVDEEHEGHVHVHTRASHGHAHGSATHHEELNLAELIRFRVISQVLELGIVAHSVIIGISLGSSQSPQTIKPLLAALSFHQFFEVTALKLKAHFKTRSAAIMATFFSLTTPVGIAIGIGISRVYNENGPNALIVEGIFDAASAGILIYMALVDLLAADFMNPRVQNNLRIQLGANASLLLGAGCMSVLAKWA</sequence>
<dbReference type="EMBL" id="PKMF04000100">
    <property type="protein sequence ID" value="KAK7850495.1"/>
    <property type="molecule type" value="Genomic_DNA"/>
</dbReference>
<feature type="transmembrane region" description="Helical" evidence="8">
    <location>
        <begin position="53"/>
        <end position="70"/>
    </location>
</feature>
<feature type="transmembrane region" description="Helical" evidence="8">
    <location>
        <begin position="123"/>
        <end position="148"/>
    </location>
</feature>
<evidence type="ECO:0000256" key="2">
    <source>
        <dbReference type="ARBA" id="ARBA00006939"/>
    </source>
</evidence>
<accession>A0AAW0LH36</accession>
<keyword evidence="6 8" id="KW-0406">Ion transport</keyword>
<evidence type="ECO:0000256" key="1">
    <source>
        <dbReference type="ARBA" id="ARBA00004141"/>
    </source>
</evidence>
<keyword evidence="11" id="KW-1185">Reference proteome</keyword>
<evidence type="ECO:0000256" key="8">
    <source>
        <dbReference type="RuleBase" id="RU362088"/>
    </source>
</evidence>
<reference evidence="10 11" key="1">
    <citation type="journal article" date="2018" name="Sci. Data">
        <title>The draft genome sequence of cork oak.</title>
        <authorList>
            <person name="Ramos A.M."/>
            <person name="Usie A."/>
            <person name="Barbosa P."/>
            <person name="Barros P.M."/>
            <person name="Capote T."/>
            <person name="Chaves I."/>
            <person name="Simoes F."/>
            <person name="Abreu I."/>
            <person name="Carrasquinho I."/>
            <person name="Faro C."/>
            <person name="Guimaraes J.B."/>
            <person name="Mendonca D."/>
            <person name="Nobrega F."/>
            <person name="Rodrigues L."/>
            <person name="Saibo N.J.M."/>
            <person name="Varela M.C."/>
            <person name="Egas C."/>
            <person name="Matos J."/>
            <person name="Miguel C.M."/>
            <person name="Oliveira M.M."/>
            <person name="Ricardo C.P."/>
            <person name="Goncalves S."/>
        </authorList>
    </citation>
    <scope>NUCLEOTIDE SEQUENCE [LARGE SCALE GENOMIC DNA]</scope>
    <source>
        <strain evidence="11">cv. HL8</strain>
    </source>
</reference>
<keyword evidence="5 8" id="KW-1133">Transmembrane helix</keyword>
<evidence type="ECO:0000313" key="11">
    <source>
        <dbReference type="Proteomes" id="UP000237347"/>
    </source>
</evidence>
<gene>
    <name evidence="10" type="primary">ZIP1_10</name>
    <name evidence="10" type="ORF">CFP56_000824</name>
</gene>
<organism evidence="10 11">
    <name type="scientific">Quercus suber</name>
    <name type="common">Cork oak</name>
    <dbReference type="NCBI Taxonomy" id="58331"/>
    <lineage>
        <taxon>Eukaryota</taxon>
        <taxon>Viridiplantae</taxon>
        <taxon>Streptophyta</taxon>
        <taxon>Embryophyta</taxon>
        <taxon>Tracheophyta</taxon>
        <taxon>Spermatophyta</taxon>
        <taxon>Magnoliopsida</taxon>
        <taxon>eudicotyledons</taxon>
        <taxon>Gunneridae</taxon>
        <taxon>Pentapetalae</taxon>
        <taxon>rosids</taxon>
        <taxon>fabids</taxon>
        <taxon>Fagales</taxon>
        <taxon>Fagaceae</taxon>
        <taxon>Quercus</taxon>
    </lineage>
</organism>
<keyword evidence="9" id="KW-0732">Signal</keyword>
<dbReference type="NCBIfam" id="TIGR00820">
    <property type="entry name" value="zip"/>
    <property type="match status" value="2"/>
</dbReference>
<protein>
    <submittedName>
        <fullName evidence="10">Zinc transporter 1</fullName>
    </submittedName>
</protein>
<comment type="caution">
    <text evidence="8">Lacks conserved residue(s) required for the propagation of feature annotation.</text>
</comment>
<feature type="chain" id="PRO_5043575580" evidence="9">
    <location>
        <begin position="30"/>
        <end position="453"/>
    </location>
</feature>
<comment type="subcellular location">
    <subcellularLocation>
        <location evidence="1 8">Membrane</location>
        <topology evidence="1 8">Multi-pass membrane protein</topology>
    </subcellularLocation>
</comment>
<dbReference type="InterPro" id="IPR004698">
    <property type="entry name" value="Zn/Fe_permease_fun/pln"/>
</dbReference>
<dbReference type="PANTHER" id="PTHR11040">
    <property type="entry name" value="ZINC/IRON TRANSPORTER"/>
    <property type="match status" value="1"/>
</dbReference>
<evidence type="ECO:0000256" key="9">
    <source>
        <dbReference type="SAM" id="SignalP"/>
    </source>
</evidence>
<feature type="transmembrane region" description="Helical" evidence="8">
    <location>
        <begin position="82"/>
        <end position="103"/>
    </location>
</feature>
<evidence type="ECO:0000256" key="3">
    <source>
        <dbReference type="ARBA" id="ARBA00022448"/>
    </source>
</evidence>
<name>A0AAW0LH36_QUESU</name>
<comment type="similarity">
    <text evidence="2 8">Belongs to the ZIP transporter (TC 2.A.5) family.</text>
</comment>
<dbReference type="AlphaFoldDB" id="A0AAW0LH36"/>
<evidence type="ECO:0000256" key="7">
    <source>
        <dbReference type="ARBA" id="ARBA00023136"/>
    </source>
</evidence>